<evidence type="ECO:0000313" key="1">
    <source>
        <dbReference type="EMBL" id="GBM53382.1"/>
    </source>
</evidence>
<reference evidence="1 2" key="1">
    <citation type="journal article" date="2019" name="Sci. Rep.">
        <title>Orb-weaving spider Araneus ventricosus genome elucidates the spidroin gene catalogue.</title>
        <authorList>
            <person name="Kono N."/>
            <person name="Nakamura H."/>
            <person name="Ohtoshi R."/>
            <person name="Moran D.A.P."/>
            <person name="Shinohara A."/>
            <person name="Yoshida Y."/>
            <person name="Fujiwara M."/>
            <person name="Mori M."/>
            <person name="Tomita M."/>
            <person name="Arakawa K."/>
        </authorList>
    </citation>
    <scope>NUCLEOTIDE SEQUENCE [LARGE SCALE GENOMIC DNA]</scope>
</reference>
<sequence length="86" mass="9171">MTGHHDSIVRHCGSCTRALISRCPCSNPRLSGVRPVIGVGPKSLTTVMCPRVDESHLTYTAACLPRARSVSPGPAGTWEITDSLLK</sequence>
<accession>A0A4Y2GHQ5</accession>
<dbReference type="EMBL" id="BGPR01001415">
    <property type="protein sequence ID" value="GBM53382.1"/>
    <property type="molecule type" value="Genomic_DNA"/>
</dbReference>
<gene>
    <name evidence="1" type="ORF">AVEN_81932_1</name>
</gene>
<protein>
    <submittedName>
        <fullName evidence="1">Uncharacterized protein</fullName>
    </submittedName>
</protein>
<proteinExistence type="predicted"/>
<organism evidence="1 2">
    <name type="scientific">Araneus ventricosus</name>
    <name type="common">Orbweaver spider</name>
    <name type="synonym">Epeira ventricosa</name>
    <dbReference type="NCBI Taxonomy" id="182803"/>
    <lineage>
        <taxon>Eukaryota</taxon>
        <taxon>Metazoa</taxon>
        <taxon>Ecdysozoa</taxon>
        <taxon>Arthropoda</taxon>
        <taxon>Chelicerata</taxon>
        <taxon>Arachnida</taxon>
        <taxon>Araneae</taxon>
        <taxon>Araneomorphae</taxon>
        <taxon>Entelegynae</taxon>
        <taxon>Araneoidea</taxon>
        <taxon>Araneidae</taxon>
        <taxon>Araneus</taxon>
    </lineage>
</organism>
<evidence type="ECO:0000313" key="2">
    <source>
        <dbReference type="Proteomes" id="UP000499080"/>
    </source>
</evidence>
<keyword evidence="2" id="KW-1185">Reference proteome</keyword>
<comment type="caution">
    <text evidence="1">The sequence shown here is derived from an EMBL/GenBank/DDBJ whole genome shotgun (WGS) entry which is preliminary data.</text>
</comment>
<dbReference type="Proteomes" id="UP000499080">
    <property type="component" value="Unassembled WGS sequence"/>
</dbReference>
<name>A0A4Y2GHQ5_ARAVE</name>
<dbReference type="AlphaFoldDB" id="A0A4Y2GHQ5"/>